<keyword evidence="1" id="KW-0812">Transmembrane</keyword>
<feature type="transmembrane region" description="Helical" evidence="1">
    <location>
        <begin position="208"/>
        <end position="229"/>
    </location>
</feature>
<keyword evidence="1" id="KW-1133">Transmembrane helix</keyword>
<feature type="transmembrane region" description="Helical" evidence="1">
    <location>
        <begin position="6"/>
        <end position="26"/>
    </location>
</feature>
<proteinExistence type="predicted"/>
<dbReference type="AlphaFoldDB" id="A0A0F4TNC3"/>
<feature type="transmembrane region" description="Helical" evidence="1">
    <location>
        <begin position="86"/>
        <end position="106"/>
    </location>
</feature>
<reference evidence="2 3" key="1">
    <citation type="submission" date="2015-03" db="EMBL/GenBank/DDBJ databases">
        <title>Comparative genomics of Pseudomonas insights into diversity of traits involved in vanlence and defense.</title>
        <authorList>
            <person name="Qin Y."/>
        </authorList>
    </citation>
    <scope>NUCLEOTIDE SEQUENCE [LARGE SCALE GENOMIC DNA]</scope>
    <source>
        <strain evidence="2 3">C3</strain>
    </source>
</reference>
<organism evidence="2 3">
    <name type="scientific">Pseudomonas fluorescens</name>
    <dbReference type="NCBI Taxonomy" id="294"/>
    <lineage>
        <taxon>Bacteria</taxon>
        <taxon>Pseudomonadati</taxon>
        <taxon>Pseudomonadota</taxon>
        <taxon>Gammaproteobacteria</taxon>
        <taxon>Pseudomonadales</taxon>
        <taxon>Pseudomonadaceae</taxon>
        <taxon>Pseudomonas</taxon>
    </lineage>
</organism>
<sequence length="240" mass="27228">MKITIFQFIWAFFVYYALTYIVKLCVFKSMNLKPMPNYHWAEKKHFLFIAVPDLLWAVLFKAPIQNPKTEKSRSNHSKFVTLNNNTNLWCSIVLTVFAIGLTYSYPATELQQFISALVFVRFLSRSFEIFYAFLCDAIQSTTPSTSLTKTERIKLALKSYAEIYIYSASAYLVLPCTGIEKAATLSLNVGTLTNVGMAFTEPTHTENLIVFVQVLTTLCLVILSLASYISRSDKDEGRPG</sequence>
<protein>
    <submittedName>
        <fullName evidence="2">Uncharacterized protein</fullName>
    </submittedName>
</protein>
<dbReference type="RefSeq" id="WP_046046117.1">
    <property type="nucleotide sequence ID" value="NZ_LACD01000008.1"/>
</dbReference>
<evidence type="ECO:0000256" key="1">
    <source>
        <dbReference type="SAM" id="Phobius"/>
    </source>
</evidence>
<dbReference type="Proteomes" id="UP000033500">
    <property type="component" value="Unassembled WGS sequence"/>
</dbReference>
<dbReference type="PATRIC" id="fig|294.131.peg.5930"/>
<evidence type="ECO:0000313" key="2">
    <source>
        <dbReference type="EMBL" id="KJZ45559.1"/>
    </source>
</evidence>
<accession>A0A0F4TNC3</accession>
<keyword evidence="1" id="KW-0472">Membrane</keyword>
<name>A0A0F4TNC3_PSEFL</name>
<dbReference type="EMBL" id="LACD01000008">
    <property type="protein sequence ID" value="KJZ45559.1"/>
    <property type="molecule type" value="Genomic_DNA"/>
</dbReference>
<gene>
    <name evidence="2" type="ORF">VC34_08470</name>
</gene>
<evidence type="ECO:0000313" key="3">
    <source>
        <dbReference type="Proteomes" id="UP000033500"/>
    </source>
</evidence>
<comment type="caution">
    <text evidence="2">The sequence shown here is derived from an EMBL/GenBank/DDBJ whole genome shotgun (WGS) entry which is preliminary data.</text>
</comment>